<evidence type="ECO:0000313" key="2">
    <source>
        <dbReference type="EMBL" id="OAN48871.1"/>
    </source>
</evidence>
<dbReference type="EMBL" id="LWQT01000067">
    <property type="protein sequence ID" value="OAN48871.1"/>
    <property type="molecule type" value="Genomic_DNA"/>
</dbReference>
<proteinExistence type="predicted"/>
<evidence type="ECO:0000313" key="3">
    <source>
        <dbReference type="Proteomes" id="UP000078428"/>
    </source>
</evidence>
<sequence>MKADRIGINVASLDIMMDPFVGIGSGDTGQLGVRVVTKGPIHDLVVAMLGSGLLEMFENLLWVFFVNYPRNEFVQSHAPPKSLGSQQDLGGIGQTMSPPMKRGGVALLR</sequence>
<feature type="region of interest" description="Disordered" evidence="1">
    <location>
        <begin position="77"/>
        <end position="109"/>
    </location>
</feature>
<protein>
    <submittedName>
        <fullName evidence="2">Uncharacterized protein</fullName>
    </submittedName>
</protein>
<evidence type="ECO:0000256" key="1">
    <source>
        <dbReference type="SAM" id="MobiDB-lite"/>
    </source>
</evidence>
<keyword evidence="3" id="KW-1185">Reference proteome</keyword>
<organism evidence="2 3">
    <name type="scientific">Paramagnetospirillum marisnigri</name>
    <dbReference type="NCBI Taxonomy" id="1285242"/>
    <lineage>
        <taxon>Bacteria</taxon>
        <taxon>Pseudomonadati</taxon>
        <taxon>Pseudomonadota</taxon>
        <taxon>Alphaproteobacteria</taxon>
        <taxon>Rhodospirillales</taxon>
        <taxon>Magnetospirillaceae</taxon>
        <taxon>Paramagnetospirillum</taxon>
    </lineage>
</organism>
<dbReference type="Proteomes" id="UP000078428">
    <property type="component" value="Unassembled WGS sequence"/>
</dbReference>
<comment type="caution">
    <text evidence="2">The sequence shown here is derived from an EMBL/GenBank/DDBJ whole genome shotgun (WGS) entry which is preliminary data.</text>
</comment>
<accession>A0A178MJG2</accession>
<name>A0A178MJG2_9PROT</name>
<gene>
    <name evidence="2" type="ORF">A6A04_19670</name>
</gene>
<dbReference type="AlphaFoldDB" id="A0A178MJG2"/>
<reference evidence="2 3" key="1">
    <citation type="submission" date="2016-04" db="EMBL/GenBank/DDBJ databases">
        <title>Draft genome sequence of freshwater magnetotactic bacteria Magnetospirillum marisnigri SP-1 and Magnetospirillum moscoviense BB-1.</title>
        <authorList>
            <person name="Koziaeva V."/>
            <person name="Dziuba M.V."/>
            <person name="Ivanov T.M."/>
            <person name="Kuznetsov B."/>
            <person name="Grouzdev D.S."/>
        </authorList>
    </citation>
    <scope>NUCLEOTIDE SEQUENCE [LARGE SCALE GENOMIC DNA]</scope>
    <source>
        <strain evidence="2 3">SP-1</strain>
    </source>
</reference>